<reference evidence="5 6" key="1">
    <citation type="submission" date="2023-07" db="EMBL/GenBank/DDBJ databases">
        <title>Sorghum-associated microbial communities from plants grown in Nebraska, USA.</title>
        <authorList>
            <person name="Schachtman D."/>
        </authorList>
    </citation>
    <scope>NUCLEOTIDE SEQUENCE [LARGE SCALE GENOMIC DNA]</scope>
    <source>
        <strain evidence="5 6">DS2154</strain>
    </source>
</reference>
<dbReference type="PANTHER" id="PTHR43179:SF12">
    <property type="entry name" value="GALACTOFURANOSYLTRANSFERASE GLFT2"/>
    <property type="match status" value="1"/>
</dbReference>
<dbReference type="PANTHER" id="PTHR43179">
    <property type="entry name" value="RHAMNOSYLTRANSFERASE WBBL"/>
    <property type="match status" value="1"/>
</dbReference>
<keyword evidence="6" id="KW-1185">Reference proteome</keyword>
<comment type="caution">
    <text evidence="5">The sequence shown here is derived from an EMBL/GenBank/DDBJ whole genome shotgun (WGS) entry which is preliminary data.</text>
</comment>
<evidence type="ECO:0000256" key="1">
    <source>
        <dbReference type="ARBA" id="ARBA00006739"/>
    </source>
</evidence>
<dbReference type="EMBL" id="JAVDRL010000004">
    <property type="protein sequence ID" value="MDR6530807.1"/>
    <property type="molecule type" value="Genomic_DNA"/>
</dbReference>
<dbReference type="CDD" id="cd04186">
    <property type="entry name" value="GT_2_like_c"/>
    <property type="match status" value="1"/>
</dbReference>
<name>A0ABU1MXA9_9CAUL</name>
<evidence type="ECO:0000313" key="5">
    <source>
        <dbReference type="EMBL" id="MDR6530807.1"/>
    </source>
</evidence>
<dbReference type="Gene3D" id="3.90.550.10">
    <property type="entry name" value="Spore Coat Polysaccharide Biosynthesis Protein SpsA, Chain A"/>
    <property type="match status" value="1"/>
</dbReference>
<protein>
    <submittedName>
        <fullName evidence="5">GT2 family glycosyltransferase</fullName>
    </submittedName>
</protein>
<dbReference type="InterPro" id="IPR029044">
    <property type="entry name" value="Nucleotide-diphossugar_trans"/>
</dbReference>
<keyword evidence="3" id="KW-0808">Transferase</keyword>
<evidence type="ECO:0000259" key="4">
    <source>
        <dbReference type="Pfam" id="PF00535"/>
    </source>
</evidence>
<dbReference type="InterPro" id="IPR001173">
    <property type="entry name" value="Glyco_trans_2-like"/>
</dbReference>
<dbReference type="Proteomes" id="UP001262754">
    <property type="component" value="Unassembled WGS sequence"/>
</dbReference>
<keyword evidence="2" id="KW-0328">Glycosyltransferase</keyword>
<proteinExistence type="inferred from homology"/>
<evidence type="ECO:0000313" key="6">
    <source>
        <dbReference type="Proteomes" id="UP001262754"/>
    </source>
</evidence>
<dbReference type="SUPFAM" id="SSF53448">
    <property type="entry name" value="Nucleotide-diphospho-sugar transferases"/>
    <property type="match status" value="1"/>
</dbReference>
<accession>A0ABU1MXA9</accession>
<comment type="similarity">
    <text evidence="1">Belongs to the glycosyltransferase 2 family.</text>
</comment>
<gene>
    <name evidence="5" type="ORF">J2800_001546</name>
</gene>
<evidence type="ECO:0000256" key="2">
    <source>
        <dbReference type="ARBA" id="ARBA00022676"/>
    </source>
</evidence>
<sequence>MTHSQANPRTAAIILNWRAPADTIQCALSAARLDHENLDIIVCDNASDDGSFEAIRSGLAERLPAINQERTDRGMRPFVVDALEDAALDAPPRGDDVARRLWVVQTGRNGGYAAGNNLGARLALAEPDVEYVWILNNDTLVEQDALTRLLERMADDPAIGICGAKVVYLEKPDVVQSLGGGRFLRGRARCELLGKGASADAPVDAAAIEAQLSYVNGAAALVRRTLIETVGYMDEDYFLYWEEIDWAVRAAGRFRLGYCDAAKVYHRVGMSIGTSDEGRSSMLSDFYLTRSKFRFLRRHYPGLVVLALPNLARAVVRELRAGRRERARNLLVAAAGGRYSPN</sequence>
<dbReference type="Pfam" id="PF00535">
    <property type="entry name" value="Glycos_transf_2"/>
    <property type="match status" value="1"/>
</dbReference>
<feature type="domain" description="Glycosyltransferase 2-like" evidence="4">
    <location>
        <begin position="103"/>
        <end position="172"/>
    </location>
</feature>
<organism evidence="5 6">
    <name type="scientific">Caulobacter rhizosphaerae</name>
    <dbReference type="NCBI Taxonomy" id="2010972"/>
    <lineage>
        <taxon>Bacteria</taxon>
        <taxon>Pseudomonadati</taxon>
        <taxon>Pseudomonadota</taxon>
        <taxon>Alphaproteobacteria</taxon>
        <taxon>Caulobacterales</taxon>
        <taxon>Caulobacteraceae</taxon>
        <taxon>Caulobacter</taxon>
    </lineage>
</organism>
<evidence type="ECO:0000256" key="3">
    <source>
        <dbReference type="ARBA" id="ARBA00022679"/>
    </source>
</evidence>
<dbReference type="RefSeq" id="WP_310030522.1">
    <property type="nucleotide sequence ID" value="NZ_JAVDRL010000004.1"/>
</dbReference>